<dbReference type="SUPFAM" id="SSF52833">
    <property type="entry name" value="Thioredoxin-like"/>
    <property type="match status" value="1"/>
</dbReference>
<dbReference type="EMBL" id="WTPX01000154">
    <property type="protein sequence ID" value="NNJ27451.1"/>
    <property type="molecule type" value="Genomic_DNA"/>
</dbReference>
<dbReference type="InterPro" id="IPR050553">
    <property type="entry name" value="Thioredoxin_ResA/DsbE_sf"/>
</dbReference>
<proteinExistence type="predicted"/>
<evidence type="ECO:0000259" key="3">
    <source>
        <dbReference type="PROSITE" id="PS51352"/>
    </source>
</evidence>
<organism evidence="4 5">
    <name type="scientific">Alienimonas chondri</name>
    <dbReference type="NCBI Taxonomy" id="2681879"/>
    <lineage>
        <taxon>Bacteria</taxon>
        <taxon>Pseudomonadati</taxon>
        <taxon>Planctomycetota</taxon>
        <taxon>Planctomycetia</taxon>
        <taxon>Planctomycetales</taxon>
        <taxon>Planctomycetaceae</taxon>
        <taxon>Alienimonas</taxon>
    </lineage>
</organism>
<accession>A0ABX1VLH3</accession>
<feature type="signal peptide" evidence="2">
    <location>
        <begin position="1"/>
        <end position="25"/>
    </location>
</feature>
<evidence type="ECO:0000313" key="4">
    <source>
        <dbReference type="EMBL" id="NNJ27451.1"/>
    </source>
</evidence>
<dbReference type="InterPro" id="IPR013766">
    <property type="entry name" value="Thioredoxin_domain"/>
</dbReference>
<keyword evidence="2" id="KW-0732">Signal</keyword>
<keyword evidence="5" id="KW-1185">Reference proteome</keyword>
<dbReference type="PANTHER" id="PTHR42852:SF13">
    <property type="entry name" value="PROTEIN DIPZ"/>
    <property type="match status" value="1"/>
</dbReference>
<comment type="caution">
    <text evidence="4">The sequence shown here is derived from an EMBL/GenBank/DDBJ whole genome shotgun (WGS) entry which is preliminary data.</text>
</comment>
<dbReference type="InterPro" id="IPR013740">
    <property type="entry name" value="Redoxin"/>
</dbReference>
<gene>
    <name evidence="4" type="primary">resA_7</name>
    <name evidence="4" type="ORF">LzC2_35560</name>
</gene>
<dbReference type="InterPro" id="IPR036249">
    <property type="entry name" value="Thioredoxin-like_sf"/>
</dbReference>
<name>A0ABX1VLH3_9PLAN</name>
<dbReference type="Gene3D" id="3.40.30.10">
    <property type="entry name" value="Glutaredoxin"/>
    <property type="match status" value="1"/>
</dbReference>
<feature type="region of interest" description="Disordered" evidence="1">
    <location>
        <begin position="29"/>
        <end position="89"/>
    </location>
</feature>
<evidence type="ECO:0000256" key="1">
    <source>
        <dbReference type="SAM" id="MobiDB-lite"/>
    </source>
</evidence>
<dbReference type="Pfam" id="PF08534">
    <property type="entry name" value="Redoxin"/>
    <property type="match status" value="1"/>
</dbReference>
<dbReference type="PROSITE" id="PS51257">
    <property type="entry name" value="PROKAR_LIPOPROTEIN"/>
    <property type="match status" value="1"/>
</dbReference>
<dbReference type="CDD" id="cd02966">
    <property type="entry name" value="TlpA_like_family"/>
    <property type="match status" value="1"/>
</dbReference>
<dbReference type="Proteomes" id="UP000609651">
    <property type="component" value="Unassembled WGS sequence"/>
</dbReference>
<dbReference type="PANTHER" id="PTHR42852">
    <property type="entry name" value="THIOL:DISULFIDE INTERCHANGE PROTEIN DSBE"/>
    <property type="match status" value="1"/>
</dbReference>
<protein>
    <submittedName>
        <fullName evidence="4">Thiol-disulfide oxidoreductase ResA</fullName>
    </submittedName>
</protein>
<dbReference type="PROSITE" id="PS51352">
    <property type="entry name" value="THIOREDOXIN_2"/>
    <property type="match status" value="1"/>
</dbReference>
<sequence length="227" mass="23308">MPRFPFAPSLAAAFVLVPLTLTGCADSSPYDEESVEATEGTAPLPDGAVNRSLDPGDAGTVSGPDTASSAELDGDATPEAGAMNAEPVSATPVSYEEFRTLIDEADGPVLVDCWADWCQPCREAFPHTVALAEKHADDGLTVISLAFNTEEEQAAVNEFLTEVGAGALTNVRTDDGGDSEPWEALGVSALPTLIVFDAEGNEAARIIGGGPDAEAELDAAVADSLEG</sequence>
<dbReference type="RefSeq" id="WP_171189361.1">
    <property type="nucleotide sequence ID" value="NZ_WTPX01000154.1"/>
</dbReference>
<reference evidence="4 5" key="1">
    <citation type="journal article" date="2020" name="Syst. Appl. Microbiol.">
        <title>Alienimonas chondri sp. nov., a novel planctomycete isolated from the biofilm of the red alga Chondrus crispus.</title>
        <authorList>
            <person name="Vitorino I."/>
            <person name="Albuquerque L."/>
            <person name="Wiegand S."/>
            <person name="Kallscheuer N."/>
            <person name="da Costa M.S."/>
            <person name="Lobo-da-Cunha A."/>
            <person name="Jogler C."/>
            <person name="Lage O.M."/>
        </authorList>
    </citation>
    <scope>NUCLEOTIDE SEQUENCE [LARGE SCALE GENOMIC DNA]</scope>
    <source>
        <strain evidence="4 5">LzC2</strain>
    </source>
</reference>
<feature type="chain" id="PRO_5045106992" evidence="2">
    <location>
        <begin position="26"/>
        <end position="227"/>
    </location>
</feature>
<feature type="domain" description="Thioredoxin" evidence="3">
    <location>
        <begin position="71"/>
        <end position="227"/>
    </location>
</feature>
<evidence type="ECO:0000256" key="2">
    <source>
        <dbReference type="SAM" id="SignalP"/>
    </source>
</evidence>
<evidence type="ECO:0000313" key="5">
    <source>
        <dbReference type="Proteomes" id="UP000609651"/>
    </source>
</evidence>